<dbReference type="Gene3D" id="3.40.50.150">
    <property type="entry name" value="Vaccinia Virus protein VP39"/>
    <property type="match status" value="1"/>
</dbReference>
<evidence type="ECO:0008006" key="3">
    <source>
        <dbReference type="Google" id="ProtNLM"/>
    </source>
</evidence>
<dbReference type="OrthoDB" id="9805171at2"/>
<dbReference type="KEGG" id="stir:DDW44_25860"/>
<dbReference type="SUPFAM" id="SSF53335">
    <property type="entry name" value="S-adenosyl-L-methionine-dependent methyltransferases"/>
    <property type="match status" value="1"/>
</dbReference>
<dbReference type="AlphaFoldDB" id="A0A2S1SZK4"/>
<dbReference type="InterPro" id="IPR029063">
    <property type="entry name" value="SAM-dependent_MTases_sf"/>
</dbReference>
<reference evidence="1 2" key="1">
    <citation type="submission" date="2018-05" db="EMBL/GenBank/DDBJ databases">
        <title>Complete genome sequence of sponge-derived Streptomyces sp. HNM0039.</title>
        <authorList>
            <person name="Huang X."/>
            <person name="Zhou S."/>
        </authorList>
    </citation>
    <scope>NUCLEOTIDE SEQUENCE [LARGE SCALE GENOMIC DNA]</scope>
    <source>
        <strain evidence="1 2">HNM0039</strain>
    </source>
</reference>
<organism evidence="1 2">
    <name type="scientific">Streptomyces tirandamycinicus</name>
    <dbReference type="NCBI Taxonomy" id="2174846"/>
    <lineage>
        <taxon>Bacteria</taxon>
        <taxon>Bacillati</taxon>
        <taxon>Actinomycetota</taxon>
        <taxon>Actinomycetes</taxon>
        <taxon>Kitasatosporales</taxon>
        <taxon>Streptomycetaceae</taxon>
        <taxon>Streptomyces</taxon>
    </lineage>
</organism>
<keyword evidence="2" id="KW-1185">Reference proteome</keyword>
<sequence>MTRACQFRAGRMLGYPWIRRGCIRRCRSPLPFGVPASYPIRPARSSASLRRGVMPHPGFFVHRLPVGPVIPDRDALLLEFCAGRRVLHIGCADSPLTEERLDDGSILHARLLKTASAVLGADIDAEGIELLRNRLGGEYTVMNVADPADRSVAAAFKPDVVLAGDVIEHVRDAASFLRGIADLMREVGNGAELILSTPNGLAVKGIVNTMRGWESIHPDHVYVFTPASLARLVSDCGLQPSRWLFYHVFGPGKRVRERIMRAVFRAAAKLRPAFSEGLVLVCKAPSF</sequence>
<dbReference type="Pfam" id="PF13489">
    <property type="entry name" value="Methyltransf_23"/>
    <property type="match status" value="1"/>
</dbReference>
<dbReference type="EMBL" id="CP029188">
    <property type="protein sequence ID" value="AWI31832.1"/>
    <property type="molecule type" value="Genomic_DNA"/>
</dbReference>
<evidence type="ECO:0000313" key="1">
    <source>
        <dbReference type="EMBL" id="AWI31832.1"/>
    </source>
</evidence>
<protein>
    <recommendedName>
        <fullName evidence="3">Methyltransferase domain-containing protein</fullName>
    </recommendedName>
</protein>
<dbReference type="Proteomes" id="UP000244900">
    <property type="component" value="Chromosome"/>
</dbReference>
<name>A0A2S1SZK4_9ACTN</name>
<accession>A0A2S1SZK4</accession>
<proteinExistence type="predicted"/>
<gene>
    <name evidence="1" type="ORF">DDW44_25860</name>
</gene>
<evidence type="ECO:0000313" key="2">
    <source>
        <dbReference type="Proteomes" id="UP000244900"/>
    </source>
</evidence>